<dbReference type="Gene3D" id="1.10.12.10">
    <property type="entry name" value="Lyase 2-enoyl-coa Hydratase, Chain A, domain 2"/>
    <property type="match status" value="1"/>
</dbReference>
<evidence type="ECO:0000256" key="3">
    <source>
        <dbReference type="RuleBase" id="RU003707"/>
    </source>
</evidence>
<evidence type="ECO:0000256" key="1">
    <source>
        <dbReference type="ARBA" id="ARBA00005254"/>
    </source>
</evidence>
<dbReference type="PANTHER" id="PTHR11941:SF54">
    <property type="entry name" value="ENOYL-COA HYDRATASE, MITOCHONDRIAL"/>
    <property type="match status" value="1"/>
</dbReference>
<dbReference type="RefSeq" id="XP_013901919.1">
    <property type="nucleotide sequence ID" value="XM_014046465.1"/>
</dbReference>
<dbReference type="CDD" id="cd06558">
    <property type="entry name" value="crotonase-like"/>
    <property type="match status" value="1"/>
</dbReference>
<reference evidence="5 6" key="1">
    <citation type="journal article" date="2013" name="BMC Genomics">
        <title>Reconstruction of the lipid metabolism for the microalga Monoraphidium neglectum from its genome sequence reveals characteristics suitable for biofuel production.</title>
        <authorList>
            <person name="Bogen C."/>
            <person name="Al-Dilaimi A."/>
            <person name="Albersmeier A."/>
            <person name="Wichmann J."/>
            <person name="Grundmann M."/>
            <person name="Rupp O."/>
            <person name="Lauersen K.J."/>
            <person name="Blifernez-Klassen O."/>
            <person name="Kalinowski J."/>
            <person name="Goesmann A."/>
            <person name="Mussgnug J.H."/>
            <person name="Kruse O."/>
        </authorList>
    </citation>
    <scope>NUCLEOTIDE SEQUENCE [LARGE SCALE GENOMIC DNA]</scope>
    <source>
        <strain evidence="5 6">SAG 48.87</strain>
    </source>
</reference>
<dbReference type="EMBL" id="KK100954">
    <property type="protein sequence ID" value="KIZ02900.1"/>
    <property type="molecule type" value="Genomic_DNA"/>
</dbReference>
<feature type="region of interest" description="Disordered" evidence="4">
    <location>
        <begin position="32"/>
        <end position="51"/>
    </location>
</feature>
<evidence type="ECO:0000313" key="6">
    <source>
        <dbReference type="Proteomes" id="UP000054498"/>
    </source>
</evidence>
<dbReference type="KEGG" id="mng:MNEG_5059"/>
<dbReference type="InterPro" id="IPR001753">
    <property type="entry name" value="Enoyl-CoA_hydra/iso"/>
</dbReference>
<dbReference type="PROSITE" id="PS00166">
    <property type="entry name" value="ENOYL_COA_HYDRATASE"/>
    <property type="match status" value="1"/>
</dbReference>
<dbReference type="EC" id="4.2.1.17" evidence="5"/>
<evidence type="ECO:0000313" key="5">
    <source>
        <dbReference type="EMBL" id="KIZ02900.1"/>
    </source>
</evidence>
<dbReference type="STRING" id="145388.A0A0D2MIN4"/>
<keyword evidence="6" id="KW-1185">Reference proteome</keyword>
<dbReference type="AlphaFoldDB" id="A0A0D2MIN4"/>
<dbReference type="FunFam" id="3.90.226.10:FF:000009">
    <property type="entry name" value="Carnitinyl-CoA dehydratase"/>
    <property type="match status" value="1"/>
</dbReference>
<gene>
    <name evidence="5" type="ORF">MNEG_5059</name>
</gene>
<evidence type="ECO:0000256" key="2">
    <source>
        <dbReference type="ARBA" id="ARBA00023239"/>
    </source>
</evidence>
<dbReference type="InterPro" id="IPR018376">
    <property type="entry name" value="Enoyl-CoA_hyd/isom_CS"/>
</dbReference>
<dbReference type="Proteomes" id="UP000054498">
    <property type="component" value="Unassembled WGS sequence"/>
</dbReference>
<accession>A0A0D2MIN4</accession>
<dbReference type="Gene3D" id="3.90.226.10">
    <property type="entry name" value="2-enoyl-CoA Hydratase, Chain A, domain 1"/>
    <property type="match status" value="1"/>
</dbReference>
<comment type="similarity">
    <text evidence="1 3">Belongs to the enoyl-CoA hydratase/isomerase family.</text>
</comment>
<dbReference type="PANTHER" id="PTHR11941">
    <property type="entry name" value="ENOYL-COA HYDRATASE-RELATED"/>
    <property type="match status" value="1"/>
</dbReference>
<sequence>MILRQLITSARHPRLAAWVAPAWPTGHASDATLASSAAAPPSSPGQQPPVLVEDRGTHAIITLNRPKALNALSAELCHALLSAVRSLDGDPRLGAIVITGSGRAFAAGVDIKELEGLSQEQPRASVPRLTDDTARQVRPVELLDGLAAVATPLVAAVNGYALGGGCELALMCDIIVAGEAAVFGLPELQLGVMPAMGGTQRLPRLVGRPLAMDVVLTGRRLTAQEALAAGLVSRVVQDPVAVASAIAARVASSTPAGAAARAKAAVRASEALPIAEGLALERELFYSCFGPEQKEGMAAFREKRPPKFR</sequence>
<keyword evidence="2 5" id="KW-0456">Lyase</keyword>
<dbReference type="InterPro" id="IPR029045">
    <property type="entry name" value="ClpP/crotonase-like_dom_sf"/>
</dbReference>
<protein>
    <submittedName>
        <fullName evidence="5">Enoyl-CoA hydratase</fullName>
        <ecNumber evidence="5">4.2.1.17</ecNumber>
    </submittedName>
</protein>
<organism evidence="5 6">
    <name type="scientific">Monoraphidium neglectum</name>
    <dbReference type="NCBI Taxonomy" id="145388"/>
    <lineage>
        <taxon>Eukaryota</taxon>
        <taxon>Viridiplantae</taxon>
        <taxon>Chlorophyta</taxon>
        <taxon>core chlorophytes</taxon>
        <taxon>Chlorophyceae</taxon>
        <taxon>CS clade</taxon>
        <taxon>Sphaeropleales</taxon>
        <taxon>Selenastraceae</taxon>
        <taxon>Monoraphidium</taxon>
    </lineage>
</organism>
<dbReference type="OrthoDB" id="2139957at2759"/>
<evidence type="ECO:0000256" key="4">
    <source>
        <dbReference type="SAM" id="MobiDB-lite"/>
    </source>
</evidence>
<dbReference type="GO" id="GO:0004300">
    <property type="term" value="F:enoyl-CoA hydratase activity"/>
    <property type="evidence" value="ECO:0007669"/>
    <property type="project" value="UniProtKB-EC"/>
</dbReference>
<dbReference type="SUPFAM" id="SSF52096">
    <property type="entry name" value="ClpP/crotonase"/>
    <property type="match status" value="1"/>
</dbReference>
<dbReference type="FunFam" id="1.10.12.10:FF:000001">
    <property type="entry name" value="Probable enoyl-CoA hydratase, mitochondrial"/>
    <property type="match status" value="1"/>
</dbReference>
<proteinExistence type="inferred from homology"/>
<name>A0A0D2MIN4_9CHLO</name>
<dbReference type="GO" id="GO:0006635">
    <property type="term" value="P:fatty acid beta-oxidation"/>
    <property type="evidence" value="ECO:0007669"/>
    <property type="project" value="TreeGrafter"/>
</dbReference>
<dbReference type="Pfam" id="PF00378">
    <property type="entry name" value="ECH_1"/>
    <property type="match status" value="1"/>
</dbReference>
<dbReference type="InterPro" id="IPR014748">
    <property type="entry name" value="Enoyl-CoA_hydra_C"/>
</dbReference>
<dbReference type="GeneID" id="25737936"/>